<dbReference type="OMA" id="MATDYYA"/>
<accession>R7Q5W1</accession>
<dbReference type="GO" id="GO:0042026">
    <property type="term" value="P:protein refolding"/>
    <property type="evidence" value="ECO:0007669"/>
    <property type="project" value="TreeGrafter"/>
</dbReference>
<dbReference type="GO" id="GO:0005524">
    <property type="term" value="F:ATP binding"/>
    <property type="evidence" value="ECO:0007669"/>
    <property type="project" value="InterPro"/>
</dbReference>
<gene>
    <name evidence="10" type="ORF">CHC_T00001918001</name>
</gene>
<dbReference type="Gramene" id="CDF33228">
    <property type="protein sequence ID" value="CDF33228"/>
    <property type="gene ID" value="CHC_T00001918001"/>
</dbReference>
<evidence type="ECO:0000256" key="5">
    <source>
        <dbReference type="ARBA" id="ARBA00023186"/>
    </source>
</evidence>
<dbReference type="PRINTS" id="PR00625">
    <property type="entry name" value="JDOMAIN"/>
</dbReference>
<feature type="zinc finger region" description="CR-type" evidence="6">
    <location>
        <begin position="174"/>
        <end position="253"/>
    </location>
</feature>
<evidence type="ECO:0000256" key="1">
    <source>
        <dbReference type="ARBA" id="ARBA00022723"/>
    </source>
</evidence>
<dbReference type="InterPro" id="IPR036869">
    <property type="entry name" value="J_dom_sf"/>
</dbReference>
<dbReference type="CDD" id="cd10747">
    <property type="entry name" value="DnaJ_C"/>
    <property type="match status" value="1"/>
</dbReference>
<dbReference type="Gene3D" id="2.60.260.20">
    <property type="entry name" value="Urease metallochaperone UreE, N-terminal domain"/>
    <property type="match status" value="2"/>
</dbReference>
<dbReference type="CDD" id="cd06257">
    <property type="entry name" value="DnaJ"/>
    <property type="match status" value="1"/>
</dbReference>
<evidence type="ECO:0000259" key="9">
    <source>
        <dbReference type="PROSITE" id="PS51188"/>
    </source>
</evidence>
<evidence type="ECO:0000256" key="7">
    <source>
        <dbReference type="SAM" id="MobiDB-lite"/>
    </source>
</evidence>
<keyword evidence="1 6" id="KW-0479">Metal-binding</keyword>
<dbReference type="InterPro" id="IPR018253">
    <property type="entry name" value="DnaJ_domain_CS"/>
</dbReference>
<dbReference type="EMBL" id="HG001637">
    <property type="protein sequence ID" value="CDF33228.1"/>
    <property type="molecule type" value="Genomic_DNA"/>
</dbReference>
<dbReference type="FunFam" id="2.60.260.20:FF:000005">
    <property type="entry name" value="Chaperone protein dnaJ 1, mitochondrial"/>
    <property type="match status" value="1"/>
</dbReference>
<dbReference type="GO" id="GO:0051082">
    <property type="term" value="F:unfolded protein binding"/>
    <property type="evidence" value="ECO:0007669"/>
    <property type="project" value="InterPro"/>
</dbReference>
<dbReference type="GO" id="GO:0005737">
    <property type="term" value="C:cytoplasm"/>
    <property type="evidence" value="ECO:0007669"/>
    <property type="project" value="TreeGrafter"/>
</dbReference>
<keyword evidence="2" id="KW-0677">Repeat</keyword>
<dbReference type="GO" id="GO:0009408">
    <property type="term" value="P:response to heat"/>
    <property type="evidence" value="ECO:0007669"/>
    <property type="project" value="InterPro"/>
</dbReference>
<dbReference type="GO" id="GO:0031072">
    <property type="term" value="F:heat shock protein binding"/>
    <property type="evidence" value="ECO:0007669"/>
    <property type="project" value="InterPro"/>
</dbReference>
<dbReference type="SMART" id="SM00271">
    <property type="entry name" value="DnaJ"/>
    <property type="match status" value="1"/>
</dbReference>
<dbReference type="SUPFAM" id="SSF46565">
    <property type="entry name" value="Chaperone J-domain"/>
    <property type="match status" value="1"/>
</dbReference>
<evidence type="ECO:0000256" key="6">
    <source>
        <dbReference type="PROSITE-ProRule" id="PRU00546"/>
    </source>
</evidence>
<dbReference type="HAMAP" id="MF_01152">
    <property type="entry name" value="DnaJ"/>
    <property type="match status" value="1"/>
</dbReference>
<dbReference type="PANTHER" id="PTHR43096">
    <property type="entry name" value="DNAJ HOMOLOG 1, MITOCHONDRIAL-RELATED"/>
    <property type="match status" value="1"/>
</dbReference>
<evidence type="ECO:0000256" key="3">
    <source>
        <dbReference type="ARBA" id="ARBA00022771"/>
    </source>
</evidence>
<name>R7Q5W1_CHOCR</name>
<dbReference type="InterPro" id="IPR001623">
    <property type="entry name" value="DnaJ_domain"/>
</dbReference>
<dbReference type="PROSITE" id="PS51188">
    <property type="entry name" value="ZF_CR"/>
    <property type="match status" value="1"/>
</dbReference>
<dbReference type="InterPro" id="IPR002939">
    <property type="entry name" value="DnaJ_C"/>
</dbReference>
<protein>
    <submittedName>
        <fullName evidence="10">Uncharacterized protein</fullName>
    </submittedName>
</protein>
<dbReference type="Pfam" id="PF00684">
    <property type="entry name" value="DnaJ_CXXCXGXG"/>
    <property type="match status" value="1"/>
</dbReference>
<dbReference type="PROSITE" id="PS50076">
    <property type="entry name" value="DNAJ_2"/>
    <property type="match status" value="1"/>
</dbReference>
<reference evidence="11" key="1">
    <citation type="journal article" date="2013" name="Proc. Natl. Acad. Sci. U.S.A.">
        <title>Genome structure and metabolic features in the red seaweed Chondrus crispus shed light on evolution of the Archaeplastida.</title>
        <authorList>
            <person name="Collen J."/>
            <person name="Porcel B."/>
            <person name="Carre W."/>
            <person name="Ball S.G."/>
            <person name="Chaparro C."/>
            <person name="Tonon T."/>
            <person name="Barbeyron T."/>
            <person name="Michel G."/>
            <person name="Noel B."/>
            <person name="Valentin K."/>
            <person name="Elias M."/>
            <person name="Artiguenave F."/>
            <person name="Arun A."/>
            <person name="Aury J.M."/>
            <person name="Barbosa-Neto J.F."/>
            <person name="Bothwell J.H."/>
            <person name="Bouget F.Y."/>
            <person name="Brillet L."/>
            <person name="Cabello-Hurtado F."/>
            <person name="Capella-Gutierrez S."/>
            <person name="Charrier B."/>
            <person name="Cladiere L."/>
            <person name="Cock J.M."/>
            <person name="Coelho S.M."/>
            <person name="Colleoni C."/>
            <person name="Czjzek M."/>
            <person name="Da Silva C."/>
            <person name="Delage L."/>
            <person name="Denoeud F."/>
            <person name="Deschamps P."/>
            <person name="Dittami S.M."/>
            <person name="Gabaldon T."/>
            <person name="Gachon C.M."/>
            <person name="Groisillier A."/>
            <person name="Herve C."/>
            <person name="Jabbari K."/>
            <person name="Katinka M."/>
            <person name="Kloareg B."/>
            <person name="Kowalczyk N."/>
            <person name="Labadie K."/>
            <person name="Leblanc C."/>
            <person name="Lopez P.J."/>
            <person name="McLachlan D.H."/>
            <person name="Meslet-Cladiere L."/>
            <person name="Moustafa A."/>
            <person name="Nehr Z."/>
            <person name="Nyvall Collen P."/>
            <person name="Panaud O."/>
            <person name="Partensky F."/>
            <person name="Poulain J."/>
            <person name="Rensing S.A."/>
            <person name="Rousvoal S."/>
            <person name="Samson G."/>
            <person name="Symeonidi A."/>
            <person name="Weissenbach J."/>
            <person name="Zambounis A."/>
            <person name="Wincker P."/>
            <person name="Boyen C."/>
        </authorList>
    </citation>
    <scope>NUCLEOTIDE SEQUENCE [LARGE SCALE GENOMIC DNA]</scope>
    <source>
        <strain evidence="11">cv. Stackhouse</strain>
    </source>
</reference>
<evidence type="ECO:0000313" key="10">
    <source>
        <dbReference type="EMBL" id="CDF33228.1"/>
    </source>
</evidence>
<proteinExistence type="inferred from homology"/>
<dbReference type="Pfam" id="PF01556">
    <property type="entry name" value="DnaJ_C"/>
    <property type="match status" value="1"/>
</dbReference>
<feature type="domain" description="J" evidence="8">
    <location>
        <begin position="43"/>
        <end position="106"/>
    </location>
</feature>
<keyword evidence="4 6" id="KW-0862">Zinc</keyword>
<dbReference type="OrthoDB" id="10256793at2759"/>
<dbReference type="PANTHER" id="PTHR43096:SF52">
    <property type="entry name" value="DNAJ HOMOLOG 1, MITOCHONDRIAL-RELATED"/>
    <property type="match status" value="1"/>
</dbReference>
<dbReference type="InterPro" id="IPR008971">
    <property type="entry name" value="HSP40/DnaJ_pept-bd"/>
</dbReference>
<dbReference type="SUPFAM" id="SSF49493">
    <property type="entry name" value="HSP40/DnaJ peptide-binding domain"/>
    <property type="match status" value="2"/>
</dbReference>
<dbReference type="InterPro" id="IPR036410">
    <property type="entry name" value="HSP_DnaJ_Cys-rich_dom_sf"/>
</dbReference>
<dbReference type="Proteomes" id="UP000012073">
    <property type="component" value="Unassembled WGS sequence"/>
</dbReference>
<dbReference type="Gene3D" id="1.10.287.110">
    <property type="entry name" value="DnaJ domain"/>
    <property type="match status" value="1"/>
</dbReference>
<dbReference type="AlphaFoldDB" id="R7Q5W1"/>
<dbReference type="Pfam" id="PF00226">
    <property type="entry name" value="DnaJ"/>
    <property type="match status" value="1"/>
</dbReference>
<keyword evidence="11" id="KW-1185">Reference proteome</keyword>
<feature type="region of interest" description="Disordered" evidence="7">
    <location>
        <begin position="337"/>
        <end position="357"/>
    </location>
</feature>
<dbReference type="GO" id="GO:0008270">
    <property type="term" value="F:zinc ion binding"/>
    <property type="evidence" value="ECO:0007669"/>
    <property type="project" value="UniProtKB-KW"/>
</dbReference>
<evidence type="ECO:0000313" key="11">
    <source>
        <dbReference type="Proteomes" id="UP000012073"/>
    </source>
</evidence>
<dbReference type="RefSeq" id="XP_005713031.1">
    <property type="nucleotide sequence ID" value="XM_005712974.1"/>
</dbReference>
<dbReference type="InterPro" id="IPR012724">
    <property type="entry name" value="DnaJ"/>
</dbReference>
<evidence type="ECO:0000259" key="8">
    <source>
        <dbReference type="PROSITE" id="PS50076"/>
    </source>
</evidence>
<keyword evidence="3 6" id="KW-0863">Zinc-finger</keyword>
<dbReference type="Gene3D" id="2.10.230.10">
    <property type="entry name" value="Heat shock protein DnaJ, cysteine-rich domain"/>
    <property type="match status" value="1"/>
</dbReference>
<evidence type="ECO:0000256" key="4">
    <source>
        <dbReference type="ARBA" id="ARBA00022833"/>
    </source>
</evidence>
<dbReference type="GeneID" id="17320743"/>
<dbReference type="KEGG" id="ccp:CHC_T00001918001"/>
<keyword evidence="5" id="KW-0143">Chaperone</keyword>
<dbReference type="SUPFAM" id="SSF57938">
    <property type="entry name" value="DnaJ/Hsp40 cysteine-rich domain"/>
    <property type="match status" value="1"/>
</dbReference>
<evidence type="ECO:0000256" key="2">
    <source>
        <dbReference type="ARBA" id="ARBA00022737"/>
    </source>
</evidence>
<dbReference type="PhylomeDB" id="R7Q5W1"/>
<dbReference type="STRING" id="2769.R7Q5W1"/>
<feature type="domain" description="CR-type" evidence="9">
    <location>
        <begin position="174"/>
        <end position="253"/>
    </location>
</feature>
<sequence>MSYATATALRRLLTTSSRQSYLRQSPFLRPLSSSARSSRAAPDYYATLGVPPTASQADIKKAYYRLAKSHHPDSGSGSDASAFADLSHAYETLSDPRKRQLYDAHGPEGVNAADANMHPGGPGFAGAANVEDILREFGQFFSGGDAPRTAVDDPLPGEDKQAVVTLSLRDAAFGVVKDVRVHANRTCAKCSGSGKTEKTTVKSCPQCGGQGRVRRNGGMFQTVIMSCHRCAGSGSVLEDPCGSCEGSGVTSGVRDNSVSFPPGCDTGMVLRVPGGGGAGARMGPPGDLFIQVRVAEDPYFHRDGRDLHVVAPISIAQAALGGKVSVKTLDGEESVRVRTGTQPDDTHKLHGRALRGVNDPKRGDQFVHFKVVVPETLSEKQEELLQQLLELEGGKITRPEECDSRSLLQRFQRFLRGTIGGGN</sequence>
<dbReference type="InterPro" id="IPR001305">
    <property type="entry name" value="HSP_DnaJ_Cys-rich_dom"/>
</dbReference>
<organism evidence="10 11">
    <name type="scientific">Chondrus crispus</name>
    <name type="common">Carrageen Irish moss</name>
    <name type="synonym">Polymorpha crispa</name>
    <dbReference type="NCBI Taxonomy" id="2769"/>
    <lineage>
        <taxon>Eukaryota</taxon>
        <taxon>Rhodophyta</taxon>
        <taxon>Florideophyceae</taxon>
        <taxon>Rhodymeniophycidae</taxon>
        <taxon>Gigartinales</taxon>
        <taxon>Gigartinaceae</taxon>
        <taxon>Chondrus</taxon>
    </lineage>
</organism>
<dbReference type="PROSITE" id="PS00636">
    <property type="entry name" value="DNAJ_1"/>
    <property type="match status" value="1"/>
</dbReference>